<sequence>MITATTQERQQQKNTAQYSHKSALRRELKNKTAKVGVIGLGYVGLPTACHYASKGYTVTGFDVSETKVESLNSGINYINDVDNDGLRELINQKQFTATTDMKQLGDMNVLLICVPTPVNNLKEPDISYVRDVGRIVAEHVKEGTLVILESTTYPGTTEEYICTPLTERGYGIGKNLFVAYSPERIDPGNKRFNLSNTPKVVGGMTETCTDLACKFIGPTAHRVNGIRVAELSKIFENTFRWINMALVNEMTVLCNELEIDIWETIDAASSKPYGFMKFTPGIGVGGHCIPVDPYYLLYKAKEHGHRTKMIELAGDINDGMVHYSYTRILELLAANDKLMKHSHVVVLGATYKSDIDDLRESPVVRLLERLQNKVQNLTVIEPYAKEIRINEQVLQVEKYDAAILQKADLVVIGTPHNCFDWKSVHDHASLIFDSKNVMEENGLLSDKVIKL</sequence>
<evidence type="ECO:0000256" key="3">
    <source>
        <dbReference type="PIRNR" id="PIRNR000124"/>
    </source>
</evidence>
<reference evidence="6 7" key="1">
    <citation type="journal article" date="2019" name="Environ. Microbiol.">
        <title>An active ?-lactamase is a part of an orchestrated cell wall stress resistance network of Bacillus subtilis and related rhizosphere species.</title>
        <authorList>
            <person name="Bucher T."/>
            <person name="Keren-Paz A."/>
            <person name="Hausser J."/>
            <person name="Olender T."/>
            <person name="Cytryn E."/>
            <person name="Kolodkin-Gal I."/>
        </authorList>
    </citation>
    <scope>NUCLEOTIDE SEQUENCE [LARGE SCALE GENOMIC DNA]</scope>
    <source>
        <strain evidence="6 7">I4</strain>
    </source>
</reference>
<dbReference type="AlphaFoldDB" id="A0A9X9ET97"/>
<dbReference type="InterPro" id="IPR036291">
    <property type="entry name" value="NAD(P)-bd_dom_sf"/>
</dbReference>
<dbReference type="NCBIfam" id="TIGR03026">
    <property type="entry name" value="NDP-sugDHase"/>
    <property type="match status" value="1"/>
</dbReference>
<dbReference type="SUPFAM" id="SSF51735">
    <property type="entry name" value="NAD(P)-binding Rossmann-fold domains"/>
    <property type="match status" value="1"/>
</dbReference>
<evidence type="ECO:0000256" key="4">
    <source>
        <dbReference type="SAM" id="MobiDB-lite"/>
    </source>
</evidence>
<dbReference type="GO" id="GO:0051287">
    <property type="term" value="F:NAD binding"/>
    <property type="evidence" value="ECO:0007669"/>
    <property type="project" value="InterPro"/>
</dbReference>
<evidence type="ECO:0000313" key="6">
    <source>
        <dbReference type="EMBL" id="TKH13086.1"/>
    </source>
</evidence>
<name>A0A9X9ET97_9BACI</name>
<dbReference type="InterPro" id="IPR036220">
    <property type="entry name" value="UDP-Glc/GDP-Man_DH_C_sf"/>
</dbReference>
<dbReference type="PIRSF" id="PIRSF000124">
    <property type="entry name" value="UDPglc_GDPman_dh"/>
    <property type="match status" value="1"/>
</dbReference>
<dbReference type="PANTHER" id="PTHR43491:SF1">
    <property type="entry name" value="UDP-N-ACETYL-D-MANNOSAMINE DEHYDROGENASE"/>
    <property type="match status" value="1"/>
</dbReference>
<gene>
    <name evidence="6" type="ORF">FC678_08190</name>
</gene>
<keyword evidence="2" id="KW-0520">NAD</keyword>
<organism evidence="6 7">
    <name type="scientific">Peribacillus simplex</name>
    <dbReference type="NCBI Taxonomy" id="1478"/>
    <lineage>
        <taxon>Bacteria</taxon>
        <taxon>Bacillati</taxon>
        <taxon>Bacillota</taxon>
        <taxon>Bacilli</taxon>
        <taxon>Bacillales</taxon>
        <taxon>Bacillaceae</taxon>
        <taxon>Peribacillus</taxon>
    </lineage>
</organism>
<dbReference type="InterPro" id="IPR028359">
    <property type="entry name" value="UDP_ManNAc/GlcNAc_DH"/>
</dbReference>
<dbReference type="GO" id="GO:0016628">
    <property type="term" value="F:oxidoreductase activity, acting on the CH-CH group of donors, NAD or NADP as acceptor"/>
    <property type="evidence" value="ECO:0007669"/>
    <property type="project" value="InterPro"/>
</dbReference>
<evidence type="ECO:0000259" key="5">
    <source>
        <dbReference type="SMART" id="SM00984"/>
    </source>
</evidence>
<dbReference type="InterPro" id="IPR008927">
    <property type="entry name" value="6-PGluconate_DH-like_C_sf"/>
</dbReference>
<evidence type="ECO:0000313" key="7">
    <source>
        <dbReference type="Proteomes" id="UP000309170"/>
    </source>
</evidence>
<protein>
    <submittedName>
        <fullName evidence="6">Nucleotide sugar dehydrogenase</fullName>
    </submittedName>
</protein>
<dbReference type="PIRSF" id="PIRSF500136">
    <property type="entry name" value="UDP_ManNAc_DH"/>
    <property type="match status" value="1"/>
</dbReference>
<feature type="region of interest" description="Disordered" evidence="4">
    <location>
        <begin position="1"/>
        <end position="23"/>
    </location>
</feature>
<dbReference type="Proteomes" id="UP000309170">
    <property type="component" value="Unassembled WGS sequence"/>
</dbReference>
<evidence type="ECO:0000256" key="2">
    <source>
        <dbReference type="ARBA" id="ARBA00023027"/>
    </source>
</evidence>
<comment type="similarity">
    <text evidence="3">Belongs to the UDP-glucose/GDP-mannose dehydrogenase family.</text>
</comment>
<dbReference type="OrthoDB" id="9803238at2"/>
<dbReference type="EMBL" id="SZNT01000092">
    <property type="protein sequence ID" value="TKH13086.1"/>
    <property type="molecule type" value="Genomic_DNA"/>
</dbReference>
<dbReference type="GO" id="GO:0000271">
    <property type="term" value="P:polysaccharide biosynthetic process"/>
    <property type="evidence" value="ECO:0007669"/>
    <property type="project" value="InterPro"/>
</dbReference>
<feature type="domain" description="UDP-glucose/GDP-mannose dehydrogenase C-terminal" evidence="5">
    <location>
        <begin position="345"/>
        <end position="440"/>
    </location>
</feature>
<dbReference type="InterPro" id="IPR001732">
    <property type="entry name" value="UDP-Glc/GDP-Man_DH_N"/>
</dbReference>
<keyword evidence="1" id="KW-0560">Oxidoreductase</keyword>
<dbReference type="RefSeq" id="WP_137020614.1">
    <property type="nucleotide sequence ID" value="NZ_SZNS01000116.1"/>
</dbReference>
<proteinExistence type="inferred from homology"/>
<comment type="caution">
    <text evidence="6">The sequence shown here is derived from an EMBL/GenBank/DDBJ whole genome shotgun (WGS) entry which is preliminary data.</text>
</comment>
<dbReference type="SUPFAM" id="SSF52413">
    <property type="entry name" value="UDP-glucose/GDP-mannose dehydrogenase C-terminal domain"/>
    <property type="match status" value="1"/>
</dbReference>
<dbReference type="InterPro" id="IPR017476">
    <property type="entry name" value="UDP-Glc/GDP-Man"/>
</dbReference>
<evidence type="ECO:0000256" key="1">
    <source>
        <dbReference type="ARBA" id="ARBA00023002"/>
    </source>
</evidence>
<accession>A0A9X9ET97</accession>
<dbReference type="Pfam" id="PF03720">
    <property type="entry name" value="UDPG_MGDP_dh_C"/>
    <property type="match status" value="1"/>
</dbReference>
<dbReference type="GO" id="GO:0016616">
    <property type="term" value="F:oxidoreductase activity, acting on the CH-OH group of donors, NAD or NADP as acceptor"/>
    <property type="evidence" value="ECO:0007669"/>
    <property type="project" value="InterPro"/>
</dbReference>
<dbReference type="InterPro" id="IPR014026">
    <property type="entry name" value="UDP-Glc/GDP-Man_DH_dimer"/>
</dbReference>
<dbReference type="SUPFAM" id="SSF48179">
    <property type="entry name" value="6-phosphogluconate dehydrogenase C-terminal domain-like"/>
    <property type="match status" value="1"/>
</dbReference>
<dbReference type="Pfam" id="PF03721">
    <property type="entry name" value="UDPG_MGDP_dh_N"/>
    <property type="match status" value="1"/>
</dbReference>
<dbReference type="Gene3D" id="3.40.50.720">
    <property type="entry name" value="NAD(P)-binding Rossmann-like Domain"/>
    <property type="match status" value="2"/>
</dbReference>
<feature type="compositionally biased region" description="Polar residues" evidence="4">
    <location>
        <begin position="1"/>
        <end position="20"/>
    </location>
</feature>
<dbReference type="InterPro" id="IPR014027">
    <property type="entry name" value="UDP-Glc/GDP-Man_DH_C"/>
</dbReference>
<dbReference type="PANTHER" id="PTHR43491">
    <property type="entry name" value="UDP-N-ACETYL-D-MANNOSAMINE DEHYDROGENASE"/>
    <property type="match status" value="1"/>
</dbReference>
<dbReference type="Pfam" id="PF00984">
    <property type="entry name" value="UDPG_MGDP_dh"/>
    <property type="match status" value="1"/>
</dbReference>
<dbReference type="SMART" id="SM00984">
    <property type="entry name" value="UDPG_MGDP_dh_C"/>
    <property type="match status" value="1"/>
</dbReference>